<dbReference type="InterPro" id="IPR016186">
    <property type="entry name" value="C-type_lectin-like/link_sf"/>
</dbReference>
<feature type="domain" description="C-type lectin" evidence="1">
    <location>
        <begin position="2"/>
        <end position="124"/>
    </location>
</feature>
<keyword evidence="2" id="KW-1185">Reference proteome</keyword>
<dbReference type="InterPro" id="IPR016187">
    <property type="entry name" value="CTDL_fold"/>
</dbReference>
<dbReference type="STRING" id="7574.A0A1S3IBI3"/>
<dbReference type="SMART" id="SM00034">
    <property type="entry name" value="CLECT"/>
    <property type="match status" value="1"/>
</dbReference>
<dbReference type="InParanoid" id="A0A1S3IBI3"/>
<dbReference type="RefSeq" id="XP_013395620.1">
    <property type="nucleotide sequence ID" value="XM_013540166.2"/>
</dbReference>
<sequence length="128" mass="14456">MYKRSCYSFNMTLTANFSQAKQHCESMGARLVAVNDEEEHNFIRQYLAADRARTTVSWWTSATDEASEGTWVLSGWGDIPAPFITWGPEQPDNYESKEDCAVYWGGNGLFNDLPCTMTANFICETEAT</sequence>
<reference evidence="3" key="1">
    <citation type="submission" date="2025-08" db="UniProtKB">
        <authorList>
            <consortium name="RefSeq"/>
        </authorList>
    </citation>
    <scope>IDENTIFICATION</scope>
    <source>
        <tissue evidence="3">Gonads</tissue>
    </source>
</reference>
<dbReference type="InterPro" id="IPR050111">
    <property type="entry name" value="C-type_lectin/snaclec_domain"/>
</dbReference>
<dbReference type="PROSITE" id="PS50041">
    <property type="entry name" value="C_TYPE_LECTIN_2"/>
    <property type="match status" value="1"/>
</dbReference>
<dbReference type="GeneID" id="106162748"/>
<name>A0A1S3IBI3_LINAN</name>
<dbReference type="Gene3D" id="3.10.100.10">
    <property type="entry name" value="Mannose-Binding Protein A, subunit A"/>
    <property type="match status" value="1"/>
</dbReference>
<organism evidence="2 3">
    <name type="scientific">Lingula anatina</name>
    <name type="common">Brachiopod</name>
    <name type="synonym">Lingula unguis</name>
    <dbReference type="NCBI Taxonomy" id="7574"/>
    <lineage>
        <taxon>Eukaryota</taxon>
        <taxon>Metazoa</taxon>
        <taxon>Spiralia</taxon>
        <taxon>Lophotrochozoa</taxon>
        <taxon>Brachiopoda</taxon>
        <taxon>Linguliformea</taxon>
        <taxon>Lingulata</taxon>
        <taxon>Lingulida</taxon>
        <taxon>Linguloidea</taxon>
        <taxon>Lingulidae</taxon>
        <taxon>Lingula</taxon>
    </lineage>
</organism>
<evidence type="ECO:0000259" key="1">
    <source>
        <dbReference type="PROSITE" id="PS50041"/>
    </source>
</evidence>
<evidence type="ECO:0000313" key="3">
    <source>
        <dbReference type="RefSeq" id="XP_013395620.1"/>
    </source>
</evidence>
<dbReference type="KEGG" id="lak:106162748"/>
<dbReference type="InterPro" id="IPR001304">
    <property type="entry name" value="C-type_lectin-like"/>
</dbReference>
<proteinExistence type="predicted"/>
<gene>
    <name evidence="3" type="primary">LOC106162748</name>
</gene>
<evidence type="ECO:0000313" key="2">
    <source>
        <dbReference type="Proteomes" id="UP000085678"/>
    </source>
</evidence>
<dbReference type="Proteomes" id="UP000085678">
    <property type="component" value="Unplaced"/>
</dbReference>
<dbReference type="SUPFAM" id="SSF56436">
    <property type="entry name" value="C-type lectin-like"/>
    <property type="match status" value="1"/>
</dbReference>
<dbReference type="Pfam" id="PF00059">
    <property type="entry name" value="Lectin_C"/>
    <property type="match status" value="1"/>
</dbReference>
<dbReference type="OrthoDB" id="6051775at2759"/>
<dbReference type="PANTHER" id="PTHR22803">
    <property type="entry name" value="MANNOSE, PHOSPHOLIPASE, LECTIN RECEPTOR RELATED"/>
    <property type="match status" value="1"/>
</dbReference>
<accession>A0A1S3IBI3</accession>
<protein>
    <submittedName>
        <fullName evidence="3">Echinoidin-like</fullName>
    </submittedName>
</protein>
<dbReference type="AlphaFoldDB" id="A0A1S3IBI3"/>